<name>A0A5B8S1U7_9SPHN</name>
<dbReference type="Proteomes" id="UP000321172">
    <property type="component" value="Chromosome"/>
</dbReference>
<dbReference type="PANTHER" id="PTHR43861">
    <property type="entry name" value="TRANS-ACONITATE 2-METHYLTRANSFERASE-RELATED"/>
    <property type="match status" value="1"/>
</dbReference>
<protein>
    <submittedName>
        <fullName evidence="4">Class I SAM-dependent methyltransferase</fullName>
    </submittedName>
</protein>
<organism evidence="4 5">
    <name type="scientific">Novosphingobium ginsenosidimutans</name>
    <dbReference type="NCBI Taxonomy" id="1176536"/>
    <lineage>
        <taxon>Bacteria</taxon>
        <taxon>Pseudomonadati</taxon>
        <taxon>Pseudomonadota</taxon>
        <taxon>Alphaproteobacteria</taxon>
        <taxon>Sphingomonadales</taxon>
        <taxon>Sphingomonadaceae</taxon>
        <taxon>Novosphingobium</taxon>
    </lineage>
</organism>
<dbReference type="PANTHER" id="PTHR43861:SF1">
    <property type="entry name" value="TRANS-ACONITATE 2-METHYLTRANSFERASE"/>
    <property type="match status" value="1"/>
</dbReference>
<reference evidence="4 5" key="1">
    <citation type="journal article" date="2013" name="J. Microbiol. Biotechnol.">
        <title>Novosphingobium ginsenosidimutans sp. nov., with the ability to convert ginsenoside.</title>
        <authorList>
            <person name="Kim J.K."/>
            <person name="He D."/>
            <person name="Liu Q.M."/>
            <person name="Park H.Y."/>
            <person name="Jung M.S."/>
            <person name="Yoon M.H."/>
            <person name="Kim S.C."/>
            <person name="Im W.T."/>
        </authorList>
    </citation>
    <scope>NUCLEOTIDE SEQUENCE [LARGE SCALE GENOMIC DNA]</scope>
    <source>
        <strain evidence="4 5">FW-6</strain>
    </source>
</reference>
<dbReference type="EMBL" id="CP042345">
    <property type="protein sequence ID" value="QEA14677.1"/>
    <property type="molecule type" value="Genomic_DNA"/>
</dbReference>
<dbReference type="GO" id="GO:0008168">
    <property type="term" value="F:methyltransferase activity"/>
    <property type="evidence" value="ECO:0007669"/>
    <property type="project" value="UniProtKB-KW"/>
</dbReference>
<evidence type="ECO:0000313" key="5">
    <source>
        <dbReference type="Proteomes" id="UP000321172"/>
    </source>
</evidence>
<gene>
    <name evidence="4" type="ORF">FRF71_00235</name>
</gene>
<dbReference type="AlphaFoldDB" id="A0A5B8S1U7"/>
<evidence type="ECO:0000256" key="2">
    <source>
        <dbReference type="ARBA" id="ARBA00022679"/>
    </source>
</evidence>
<dbReference type="GO" id="GO:0032259">
    <property type="term" value="P:methylation"/>
    <property type="evidence" value="ECO:0007669"/>
    <property type="project" value="UniProtKB-KW"/>
</dbReference>
<dbReference type="SUPFAM" id="SSF53335">
    <property type="entry name" value="S-adenosyl-L-methionine-dependent methyltransferases"/>
    <property type="match status" value="1"/>
</dbReference>
<dbReference type="InterPro" id="IPR041698">
    <property type="entry name" value="Methyltransf_25"/>
</dbReference>
<evidence type="ECO:0000259" key="3">
    <source>
        <dbReference type="Pfam" id="PF13649"/>
    </source>
</evidence>
<dbReference type="KEGG" id="ngf:FRF71_00235"/>
<keyword evidence="1 4" id="KW-0489">Methyltransferase</keyword>
<keyword evidence="5" id="KW-1185">Reference proteome</keyword>
<feature type="domain" description="Methyltransferase" evidence="3">
    <location>
        <begin position="45"/>
        <end position="131"/>
    </location>
</feature>
<proteinExistence type="predicted"/>
<dbReference type="OrthoDB" id="9777638at2"/>
<dbReference type="InterPro" id="IPR029063">
    <property type="entry name" value="SAM-dependent_MTases_sf"/>
</dbReference>
<dbReference type="Pfam" id="PF13649">
    <property type="entry name" value="Methyltransf_25"/>
    <property type="match status" value="1"/>
</dbReference>
<keyword evidence="2 4" id="KW-0808">Transferase</keyword>
<dbReference type="RefSeq" id="WP_147088658.1">
    <property type="nucleotide sequence ID" value="NZ_BAABJD010000002.1"/>
</dbReference>
<evidence type="ECO:0000256" key="1">
    <source>
        <dbReference type="ARBA" id="ARBA00022603"/>
    </source>
</evidence>
<evidence type="ECO:0000313" key="4">
    <source>
        <dbReference type="EMBL" id="QEA14677.1"/>
    </source>
</evidence>
<accession>A0A5B8S1U7</accession>
<sequence>MTTEMDWRTQVGRSWAQNYVLTDRSFAGLTQRLLERAAPLVGTSVLDVGCGAGELSLALGRQHAGAQVLGVDVSHDLVEVAKERGNDLANVRFFEADAGSWHDPAFAADLIVSRHGVMFFADPTAAFANIRAGAAAGARLLFSCFRSPGENAWATGLAELLGLPPARDPRAPGPFAFAEPAHVEGILAAAGWHDMGFEAVDFAYVCGTGEDPVEDALGLFRRIGPAAPYLRSLEGQAKQDAEARIGEWLERHRSGNVIAMAAAAWLVSARKD</sequence>
<dbReference type="CDD" id="cd02440">
    <property type="entry name" value="AdoMet_MTases"/>
    <property type="match status" value="1"/>
</dbReference>
<dbReference type="Gene3D" id="3.40.50.150">
    <property type="entry name" value="Vaccinia Virus protein VP39"/>
    <property type="match status" value="1"/>
</dbReference>